<feature type="transmembrane region" description="Helical" evidence="7">
    <location>
        <begin position="1737"/>
        <end position="1758"/>
    </location>
</feature>
<evidence type="ECO:0000256" key="2">
    <source>
        <dbReference type="ARBA" id="ARBA00022692"/>
    </source>
</evidence>
<dbReference type="GO" id="GO:0005261">
    <property type="term" value="F:monoatomic cation channel activity"/>
    <property type="evidence" value="ECO:0007669"/>
    <property type="project" value="TreeGrafter"/>
</dbReference>
<organism evidence="11">
    <name type="scientific">Aureococcus anophagefferens</name>
    <name type="common">Harmful bloom alga</name>
    <dbReference type="NCBI Taxonomy" id="44056"/>
    <lineage>
        <taxon>Eukaryota</taxon>
        <taxon>Sar</taxon>
        <taxon>Stramenopiles</taxon>
        <taxon>Ochrophyta</taxon>
        <taxon>Pelagophyceae</taxon>
        <taxon>Pelagomonadales</taxon>
        <taxon>Pelagomonadaceae</taxon>
        <taxon>Aureococcus</taxon>
    </lineage>
</organism>
<dbReference type="Gene3D" id="2.60.120.200">
    <property type="match status" value="1"/>
</dbReference>
<dbReference type="PANTHER" id="PTHR46730:SF1">
    <property type="entry name" value="PLAT DOMAIN-CONTAINING PROTEIN"/>
    <property type="match status" value="1"/>
</dbReference>
<evidence type="ECO:0000256" key="3">
    <source>
        <dbReference type="ARBA" id="ARBA00022737"/>
    </source>
</evidence>
<evidence type="ECO:0000256" key="7">
    <source>
        <dbReference type="SAM" id="Phobius"/>
    </source>
</evidence>
<evidence type="ECO:0000256" key="1">
    <source>
        <dbReference type="ARBA" id="ARBA00004370"/>
    </source>
</evidence>
<keyword evidence="5 7" id="KW-0472">Membrane</keyword>
<evidence type="ECO:0000313" key="11">
    <source>
        <dbReference type="Proteomes" id="UP000002729"/>
    </source>
</evidence>
<dbReference type="InterPro" id="IPR002859">
    <property type="entry name" value="PKD/REJ-like"/>
</dbReference>
<gene>
    <name evidence="10" type="ORF">AURANDRAFT_71393</name>
</gene>
<proteinExistence type="predicted"/>
<evidence type="ECO:0000256" key="8">
    <source>
        <dbReference type="SAM" id="SignalP"/>
    </source>
</evidence>
<sequence length="3141" mass="328578">MIALSLLLLASAASAQILVVDFNNGDAAESSGRSADGGLDGTVTDATVTIGPDGSGALYFDGVGDNSVIFPAAATATIGGTAARTVCLWADVAEFNGGALFTYGTHTVNAEFGLGVGTTTGDFVALTSGEPNLEATDAAHRSGWHHYCATFDGAGGTAASLVTVYYDAAVLMESTTPLDTGATYPLYVGNRPPTDSASAGAPFIGSVDDLRVYDYELAADAIYQLFTATPAPVASPTPAPTPWPTPWHPTPWPTPAPTPWPTPADRPLQYETPSPSSSGACLCHGAEFLRGVVIPGDDWAGRQCDSEELSWACLADADEGGRLYLAEACCGTNTSCAAAPQVASAKFGDSGAVVVVELDAASDRGDYGGATFPCADAVEVFGWDSTRRLDDTTCVFLSDSQFEMVLPSTSAVVPGDAVALLVDAIGPKAGEPCGSNAWSTRATVAAPDDPPEVRLALPASPVTAAACDGLTLDASATSGGGGRGLAFEWFVDGTFAGDRSVLAVPNLDAGDSYAVAVVASSFLNVTARAALVVNAVAEAPPTVEVEGGAEASIRRWQALSLFAVAAPSAGCGGESIATYAWEGPFESTSRDPRYFSLPPSTLAAGSTYAFVVTATDDRGNSNTATATVEVRRSGVVAAVDGGDRSAAAGEAVTLDASRSRDPDDETTTLRFAWTCDGLPCGDGASSLAVNAPAAGVVATYAVLVAAADGRNATASCFVAGALAKSPPTLAAAAPAGKVDPSSRLKIATTVSGASPGTTFAWSLESGALEDGSLDAAALAPLVVEAEGDALSVPLVLAAGSLTPGGAYGFRLAAFDDDDLVAFASVAVVANAAPTSGGLDVAPPAGATMDTVFLFAAMYWADDDAPLTYSYFQRATTLAFGTSSPHYETLLPAGERTCAVDVADAYGATASAEALVAVAPSQKNASALRNASLEAIDAAFGASDVQAVYASLNIAATNEVLVDGGDASAPCGGDCGASESRGACAFYDANGDAADEARASYAACACAAGWAGDACGLSPDDAAATDAYRESLLVALAGARDLQDPHSRDAVAQQAATLEGLTAPRLSDGGARTALDVAAAVAADCRLAGLGEGARRDETAGAVAGALSNLATGLDDVASADAFAAAVDALAAALVDGAAAGQFADVATSPRVAVSSRRGAASTRFPALLDADAPRAALALEAPPCDDYDLSLVSFSTNVRKSAATPVDSAVVRVLFDDRCGDGRRLEGKKATSFTLTLPGAGNGSACASFDAGGDDWGYDDCVFVESTDGNATCLCESKAGADYSTTNLEYYLDALSAPITLGTLRDNPVILTTLGVIVGLCVIAMVIGRYLDRRDAARAAALPARTPLRHTTTSSAASDAKLRKQTAINVSAGIARASLPDFVLGLHDAPRFGARLIYENHSIISLFSVFDANLSRPARAVAVLFNMVMILAAEAMAFWIEYPLGYCEDVDERDACLDRSLMYDEAWAFMSGRSSPRRGCEWRDVVTKEDGHRCELRVPDGLSGRSLFLELLVVVLTLPVMKLFDYVFVRYVMAPLQKSRGKVEPAPAEEAGDVDDARAAVARLRQNLGLAPSRPADALRPTADAVLRKGCQECLVPVMRALHARGVELEHAFDALGDRRSRRALRRLRRDLGRKWGLPRTDVKGFAAHAWRRREVARFADRAYRRLVGNVGLAARADGIFDGLPEPYDRCCLFFELLRCDALTLVERGIVETWGEKLGGEEVSVTAVSLPAKAAGVAAWLAAFLYPVYFVLQFAQALDDRGETGSELKREWFLDTMQFLVFCYVTIEPLIILITQVMVPLAVRDKLLFLENPANKRVAYRTPLRVEPSVLVDLDRVDAFGAVGADVPRRLGEARDHRAAFASAACEEKEEAPSADGAPAKDSTRPSLGGAVLEQFVDQEESGALRAAASEFRAFLGTAGETRDLDDAHRARGGAQSLWASGAIVAFSRAVVFRPAWYQRLLGWTGALIQSLPEIPRDTFLEEYIAVVVFALIGFVQNDDRARAVLNSINSAIPGAVVVLGCMALCFFIVAGGLLAIEVVEKADAARVVAVEGHELGDENLDLEERLHRHRVREAAEALEKLWADYERAAGAPPSPRDAYKTATVPSARTLDAFLTGFVPNATKKPPPLVLTASELSLGLKSPETPNQGFRKAKTGDLPPLDGGSDGPDAPRKAKTGDLPPFDGGPDRKAKAGDLPPLDGGLDGPDAPRKAKTGDLPPFEGGPDGPDASEARDAEGAEAPAATPPSSAREVISSARTRRPFMRRLLALFVASAAALAPPTKPVTPFHVHVGGGKLGLSLVVPAVAASGVNFAVVDTPKDPAWAALAKGSEFPVRVNGVEICRLTAVGDGARAGGGNLVLSDDDATLDALVAKATTLSCSLGPSLGPVMTKLLKHTTHKPILYACENDHDAVAALTQALEGTATVVDCVVDRVSTDRAVTADGVAVTAEAWPGAIVPLDAAVNRASAPPFGSKFGAEILAPRSSAAARFLSDRKLNLVNGMHTTLAFATIRDAHAVVPGDLHLAKPSSAGIITREIWHWALARCAILVREHGIDTIKEVHGLDDDDAAFDALTAYARQALERFQLTDDTVARVLGGGVAKRWNGRLAVAESNFRRAVASEDPDVWRFLARNGANGGGVAAGIAKLVDDTTEACLIDYEATGGDDDACVRDAIPIHGSFPTAGRIDIIVRQVFGARYSVSKGDTSAFAPPPDTSLAATLGNAEKKRVFGQEAAFDDKVEIKESKRACRSDYDQDNVLATFSFRYAAIEGLQIAKTNPKAWQDWQWHQIEAARVASRELRKSLRGGFAVTEPPSYLFSSRLSPLAGAGAPRAVGDAAALDAALRGEGFKLAGEASSFFAACSRQLCGTAGLAGYVEHAVIEELVTCERFPRERADRCSEDDFQRQQGFYFDDEYGHLFRSSRSPIKTAKEWLTFVQARRAAHDGAMAANQFYDDDLARSSDPPPLVPFDHVLVRAAQGSDVDYEGVVLAAGSTDTEVRVKEVGSARTETLSRNSKRLGAGLASRRGAAVAEMQVEIFAQAFSNVFGVMLYLLMVAGADKKLRVVRVMPRPGRRVLINGIAVAHLGGAFDSIERHNEIIEIQSGDESDEDDAPAPPAPPPRKKSRTSKFAKFKADPGAVKSERRA</sequence>
<dbReference type="Gene3D" id="2.60.40.10">
    <property type="entry name" value="Immunoglobulins"/>
    <property type="match status" value="1"/>
</dbReference>
<dbReference type="eggNOG" id="ENOG502S2EN">
    <property type="taxonomic scope" value="Eukaryota"/>
</dbReference>
<dbReference type="InterPro" id="IPR013783">
    <property type="entry name" value="Ig-like_fold"/>
</dbReference>
<dbReference type="Pfam" id="PF13385">
    <property type="entry name" value="Laminin_G_3"/>
    <property type="match status" value="1"/>
</dbReference>
<dbReference type="SUPFAM" id="SSF49899">
    <property type="entry name" value="Concanavalin A-like lectins/glucanases"/>
    <property type="match status" value="1"/>
</dbReference>
<feature type="signal peptide" evidence="8">
    <location>
        <begin position="1"/>
        <end position="15"/>
    </location>
</feature>
<dbReference type="KEGG" id="aaf:AURANDRAFT_71393"/>
<feature type="region of interest" description="Disordered" evidence="6">
    <location>
        <begin position="3098"/>
        <end position="3141"/>
    </location>
</feature>
<feature type="chain" id="PRO_5013084784" description="PKD/REJ-like domain-containing protein" evidence="8">
    <location>
        <begin position="16"/>
        <end position="3141"/>
    </location>
</feature>
<dbReference type="OrthoDB" id="77617at2759"/>
<dbReference type="RefSeq" id="XP_009035712.1">
    <property type="nucleotide sequence ID" value="XM_009037464.1"/>
</dbReference>
<dbReference type="GO" id="GO:0005886">
    <property type="term" value="C:plasma membrane"/>
    <property type="evidence" value="ECO:0007669"/>
    <property type="project" value="TreeGrafter"/>
</dbReference>
<dbReference type="Gene3D" id="3.40.50.720">
    <property type="entry name" value="NAD(P)-binding Rossmann-like Domain"/>
    <property type="match status" value="1"/>
</dbReference>
<evidence type="ECO:0000313" key="10">
    <source>
        <dbReference type="EMBL" id="EGB09665.1"/>
    </source>
</evidence>
<feature type="compositionally biased region" description="Basic residues" evidence="6">
    <location>
        <begin position="3116"/>
        <end position="3127"/>
    </location>
</feature>
<feature type="region of interest" description="Disordered" evidence="6">
    <location>
        <begin position="1866"/>
        <end position="1887"/>
    </location>
</feature>
<feature type="domain" description="PKD/REJ-like" evidence="9">
    <location>
        <begin position="595"/>
        <end position="947"/>
    </location>
</feature>
<dbReference type="InterPro" id="IPR013320">
    <property type="entry name" value="ConA-like_dom_sf"/>
</dbReference>
<comment type="subcellular location">
    <subcellularLocation>
        <location evidence="1">Membrane</location>
    </subcellularLocation>
</comment>
<evidence type="ECO:0000259" key="9">
    <source>
        <dbReference type="Pfam" id="PF02010"/>
    </source>
</evidence>
<keyword evidence="11" id="KW-1185">Reference proteome</keyword>
<feature type="transmembrane region" description="Helical" evidence="7">
    <location>
        <begin position="1507"/>
        <end position="1529"/>
    </location>
</feature>
<dbReference type="Proteomes" id="UP000002729">
    <property type="component" value="Unassembled WGS sequence"/>
</dbReference>
<feature type="compositionally biased region" description="Acidic residues" evidence="6">
    <location>
        <begin position="3099"/>
        <end position="3108"/>
    </location>
</feature>
<dbReference type="GeneID" id="20228200"/>
<protein>
    <recommendedName>
        <fullName evidence="9">PKD/REJ-like domain-containing protein</fullName>
    </recommendedName>
</protein>
<feature type="transmembrane region" description="Helical" evidence="7">
    <location>
        <begin position="1309"/>
        <end position="1328"/>
    </location>
</feature>
<feature type="transmembrane region" description="Helical" evidence="7">
    <location>
        <begin position="1980"/>
        <end position="1996"/>
    </location>
</feature>
<keyword evidence="8" id="KW-0732">Signal</keyword>
<dbReference type="EMBL" id="GL833125">
    <property type="protein sequence ID" value="EGB09665.1"/>
    <property type="molecule type" value="Genomic_DNA"/>
</dbReference>
<feature type="compositionally biased region" description="Low complexity" evidence="6">
    <location>
        <begin position="2237"/>
        <end position="2250"/>
    </location>
</feature>
<evidence type="ECO:0000256" key="4">
    <source>
        <dbReference type="ARBA" id="ARBA00022989"/>
    </source>
</evidence>
<dbReference type="PANTHER" id="PTHR46730">
    <property type="entry name" value="POLYCYSTIN-1"/>
    <property type="match status" value="1"/>
</dbReference>
<dbReference type="InParanoid" id="F0Y677"/>
<reference evidence="10 11" key="1">
    <citation type="journal article" date="2011" name="Proc. Natl. Acad. Sci. U.S.A.">
        <title>Niche of harmful alga Aureococcus anophagefferens revealed through ecogenomics.</title>
        <authorList>
            <person name="Gobler C.J."/>
            <person name="Berry D.L."/>
            <person name="Dyhrman S.T."/>
            <person name="Wilhelm S.W."/>
            <person name="Salamov A."/>
            <person name="Lobanov A.V."/>
            <person name="Zhang Y."/>
            <person name="Collier J.L."/>
            <person name="Wurch L.L."/>
            <person name="Kustka A.B."/>
            <person name="Dill B.D."/>
            <person name="Shah M."/>
            <person name="VerBerkmoes N.C."/>
            <person name="Kuo A."/>
            <person name="Terry A."/>
            <person name="Pangilinan J."/>
            <person name="Lindquist E.A."/>
            <person name="Lucas S."/>
            <person name="Paulsen I.T."/>
            <person name="Hattenrath-Lehmann T.K."/>
            <person name="Talmage S.C."/>
            <person name="Walker E.A."/>
            <person name="Koch F."/>
            <person name="Burson A.M."/>
            <person name="Marcoval M.A."/>
            <person name="Tang Y.Z."/>
            <person name="Lecleir G.R."/>
            <person name="Coyne K.J."/>
            <person name="Berg G.M."/>
            <person name="Bertrand E.M."/>
            <person name="Saito M.A."/>
            <person name="Gladyshev V.N."/>
            <person name="Grigoriev I.V."/>
        </authorList>
    </citation>
    <scope>NUCLEOTIDE SEQUENCE [LARGE SCALE GENOMIC DNA]</scope>
    <source>
        <strain evidence="11">CCMP 1984</strain>
    </source>
</reference>
<feature type="region of interest" description="Disordered" evidence="6">
    <location>
        <begin position="2139"/>
        <end position="2253"/>
    </location>
</feature>
<keyword evidence="2 7" id="KW-0812">Transmembrane</keyword>
<name>F0Y677_AURAN</name>
<feature type="transmembrane region" description="Helical" evidence="7">
    <location>
        <begin position="1420"/>
        <end position="1440"/>
    </location>
</feature>
<dbReference type="Pfam" id="PF02010">
    <property type="entry name" value="REJ"/>
    <property type="match status" value="1"/>
</dbReference>
<feature type="transmembrane region" description="Helical" evidence="7">
    <location>
        <begin position="1778"/>
        <end position="1803"/>
    </location>
</feature>
<feature type="transmembrane region" description="Helical" evidence="7">
    <location>
        <begin position="2016"/>
        <end position="2037"/>
    </location>
</feature>
<accession>F0Y677</accession>
<keyword evidence="4 7" id="KW-1133">Transmembrane helix</keyword>
<evidence type="ECO:0000256" key="6">
    <source>
        <dbReference type="SAM" id="MobiDB-lite"/>
    </source>
</evidence>
<evidence type="ECO:0000256" key="5">
    <source>
        <dbReference type="ARBA" id="ARBA00023136"/>
    </source>
</evidence>
<dbReference type="GO" id="GO:0006816">
    <property type="term" value="P:calcium ion transport"/>
    <property type="evidence" value="ECO:0007669"/>
    <property type="project" value="TreeGrafter"/>
</dbReference>
<keyword evidence="3" id="KW-0677">Repeat</keyword>